<feature type="region of interest" description="Disordered" evidence="10">
    <location>
        <begin position="1"/>
        <end position="57"/>
    </location>
</feature>
<keyword evidence="6" id="KW-0564">Palmitate</keyword>
<dbReference type="PANTHER" id="PTHR45806">
    <property type="entry name" value="SYNAPTOBREVIN HOMOLOG YKT6"/>
    <property type="match status" value="1"/>
</dbReference>
<dbReference type="InterPro" id="IPR011012">
    <property type="entry name" value="Longin-like_dom_sf"/>
</dbReference>
<dbReference type="InterPro" id="IPR010908">
    <property type="entry name" value="Longin_dom"/>
</dbReference>
<dbReference type="OrthoDB" id="27923at2759"/>
<evidence type="ECO:0000256" key="2">
    <source>
        <dbReference type="ARBA" id="ARBA00008025"/>
    </source>
</evidence>
<evidence type="ECO:0000256" key="9">
    <source>
        <dbReference type="PROSITE-ProRule" id="PRU00290"/>
    </source>
</evidence>
<reference evidence="13 14" key="1">
    <citation type="journal article" date="2018" name="Plant J.">
        <title>Genome sequences of Chlorella sorokiniana UTEX 1602 and Micractinium conductrix SAG 241.80: implications to maltose excretion by a green alga.</title>
        <authorList>
            <person name="Arriola M.B."/>
            <person name="Velmurugan N."/>
            <person name="Zhang Y."/>
            <person name="Plunkett M.H."/>
            <person name="Hondzo H."/>
            <person name="Barney B.M."/>
        </authorList>
    </citation>
    <scope>NUCLEOTIDE SEQUENCE [LARGE SCALE GENOMIC DNA]</scope>
    <source>
        <strain evidence="14">UTEX 1602</strain>
    </source>
</reference>
<feature type="domain" description="Longin" evidence="11">
    <location>
        <begin position="106"/>
        <end position="201"/>
    </location>
</feature>
<evidence type="ECO:0000256" key="4">
    <source>
        <dbReference type="ARBA" id="ARBA00022481"/>
    </source>
</evidence>
<sequence>MESSSYKREEHHSSAATGTGAGMGTGVGAAAPATHAAQNPATGDVRHHQTQTGAAVDQAWQDVKSKVPGTTEHKATNPTVMSHAPSLVQPRAGLAVAAMPKLTSVQLWKYNGPDKDPFLLGLASDLSSFGFFQRGTVGEMLTFTGRTIARRTQVGQRQTVQQEEYFCHAFNKDGLVGIAFVDEAYPARAGFCVVNKLLEDFVVLKGEAWRGATADAPAQGQQLLADALQKYQNPEAADKLAKIQRDLDETKVILHKTIESVLDRGEKLDQLVDKSNDLSMASQLFYKQARKANSCCTFM</sequence>
<dbReference type="PROSITE" id="PS50859">
    <property type="entry name" value="LONGIN"/>
    <property type="match status" value="1"/>
</dbReference>
<accession>A0A2P6TKX5</accession>
<dbReference type="GO" id="GO:0005794">
    <property type="term" value="C:Golgi apparatus"/>
    <property type="evidence" value="ECO:0007669"/>
    <property type="project" value="TreeGrafter"/>
</dbReference>
<protein>
    <submittedName>
        <fullName evidence="13">VAMP YKT61</fullName>
    </submittedName>
</protein>
<comment type="subcellular location">
    <subcellularLocation>
        <location evidence="1">Cell membrane</location>
        <topology evidence="1">Lipid-anchor</topology>
        <orientation evidence="1">Cytoplasmic side</orientation>
    </subcellularLocation>
</comment>
<keyword evidence="5" id="KW-0472">Membrane</keyword>
<evidence type="ECO:0000256" key="5">
    <source>
        <dbReference type="ARBA" id="ARBA00023136"/>
    </source>
</evidence>
<organism evidence="13 14">
    <name type="scientific">Chlorella sorokiniana</name>
    <name type="common">Freshwater green alga</name>
    <dbReference type="NCBI Taxonomy" id="3076"/>
    <lineage>
        <taxon>Eukaryota</taxon>
        <taxon>Viridiplantae</taxon>
        <taxon>Chlorophyta</taxon>
        <taxon>core chlorophytes</taxon>
        <taxon>Trebouxiophyceae</taxon>
        <taxon>Chlorellales</taxon>
        <taxon>Chlorellaceae</taxon>
        <taxon>Chlorella clade</taxon>
        <taxon>Chlorella</taxon>
    </lineage>
</organism>
<dbReference type="EMBL" id="LHPG02000012">
    <property type="protein sequence ID" value="PRW44948.1"/>
    <property type="molecule type" value="Genomic_DNA"/>
</dbReference>
<dbReference type="PRINTS" id="PR00219">
    <property type="entry name" value="SYNAPTOBREVN"/>
</dbReference>
<dbReference type="Pfam" id="PF13774">
    <property type="entry name" value="Longin"/>
    <property type="match status" value="1"/>
</dbReference>
<evidence type="ECO:0000313" key="13">
    <source>
        <dbReference type="EMBL" id="PRW44948.1"/>
    </source>
</evidence>
<keyword evidence="4" id="KW-0488">Methylation</keyword>
<dbReference type="CDD" id="cd15867">
    <property type="entry name" value="R-SNARE_YKT6"/>
    <property type="match status" value="1"/>
</dbReference>
<dbReference type="PROSITE" id="PS50892">
    <property type="entry name" value="V_SNARE"/>
    <property type="match status" value="1"/>
</dbReference>
<dbReference type="GO" id="GO:0006888">
    <property type="term" value="P:endoplasmic reticulum to Golgi vesicle-mediated transport"/>
    <property type="evidence" value="ECO:0007669"/>
    <property type="project" value="TreeGrafter"/>
</dbReference>
<proteinExistence type="inferred from homology"/>
<keyword evidence="3" id="KW-1003">Cell membrane</keyword>
<evidence type="ECO:0000313" key="14">
    <source>
        <dbReference type="Proteomes" id="UP000239899"/>
    </source>
</evidence>
<dbReference type="PANTHER" id="PTHR45806:SF1">
    <property type="entry name" value="SYNAPTOBREVIN HOMOLOG YKT6"/>
    <property type="match status" value="1"/>
</dbReference>
<dbReference type="CDD" id="cd14824">
    <property type="entry name" value="Longin"/>
    <property type="match status" value="1"/>
</dbReference>
<dbReference type="InterPro" id="IPR045848">
    <property type="entry name" value="R-SNARE_YKT6"/>
</dbReference>
<evidence type="ECO:0000259" key="11">
    <source>
        <dbReference type="PROSITE" id="PS50859"/>
    </source>
</evidence>
<comment type="caution">
    <text evidence="13">The sequence shown here is derived from an EMBL/GenBank/DDBJ whole genome shotgun (WGS) entry which is preliminary data.</text>
</comment>
<dbReference type="AlphaFoldDB" id="A0A2P6TKX5"/>
<keyword evidence="14" id="KW-1185">Reference proteome</keyword>
<name>A0A2P6TKX5_CHLSO</name>
<dbReference type="Gene3D" id="1.20.5.110">
    <property type="match status" value="1"/>
</dbReference>
<dbReference type="InterPro" id="IPR042855">
    <property type="entry name" value="V_SNARE_CC"/>
</dbReference>
<feature type="compositionally biased region" description="Basic and acidic residues" evidence="10">
    <location>
        <begin position="1"/>
        <end position="13"/>
    </location>
</feature>
<dbReference type="Proteomes" id="UP000239899">
    <property type="component" value="Unassembled WGS sequence"/>
</dbReference>
<dbReference type="GO" id="GO:0005886">
    <property type="term" value="C:plasma membrane"/>
    <property type="evidence" value="ECO:0007669"/>
    <property type="project" value="UniProtKB-SubCell"/>
</dbReference>
<evidence type="ECO:0000259" key="12">
    <source>
        <dbReference type="PROSITE" id="PS50892"/>
    </source>
</evidence>
<evidence type="ECO:0000256" key="8">
    <source>
        <dbReference type="ARBA" id="ARBA00023289"/>
    </source>
</evidence>
<dbReference type="SUPFAM" id="SSF58038">
    <property type="entry name" value="SNARE fusion complex"/>
    <property type="match status" value="1"/>
</dbReference>
<evidence type="ECO:0000256" key="6">
    <source>
        <dbReference type="ARBA" id="ARBA00023139"/>
    </source>
</evidence>
<dbReference type="GO" id="GO:0005484">
    <property type="term" value="F:SNAP receptor activity"/>
    <property type="evidence" value="ECO:0007669"/>
    <property type="project" value="TreeGrafter"/>
</dbReference>
<evidence type="ECO:0000256" key="3">
    <source>
        <dbReference type="ARBA" id="ARBA00022475"/>
    </source>
</evidence>
<evidence type="ECO:0000256" key="7">
    <source>
        <dbReference type="ARBA" id="ARBA00023288"/>
    </source>
</evidence>
<dbReference type="STRING" id="3076.A0A2P6TKX5"/>
<gene>
    <name evidence="13" type="ORF">C2E21_6143</name>
</gene>
<comment type="similarity">
    <text evidence="2">Belongs to the synaptobrevin family.</text>
</comment>
<keyword evidence="7" id="KW-0449">Lipoprotein</keyword>
<dbReference type="SUPFAM" id="SSF64356">
    <property type="entry name" value="SNARE-like"/>
    <property type="match status" value="1"/>
</dbReference>
<dbReference type="InterPro" id="IPR001388">
    <property type="entry name" value="Synaptobrevin-like"/>
</dbReference>
<evidence type="ECO:0000256" key="1">
    <source>
        <dbReference type="ARBA" id="ARBA00004342"/>
    </source>
</evidence>
<dbReference type="Pfam" id="PF00957">
    <property type="entry name" value="Synaptobrevin"/>
    <property type="match status" value="1"/>
</dbReference>
<dbReference type="SMART" id="SM01270">
    <property type="entry name" value="Longin"/>
    <property type="match status" value="1"/>
</dbReference>
<evidence type="ECO:0000256" key="10">
    <source>
        <dbReference type="SAM" id="MobiDB-lite"/>
    </source>
</evidence>
<feature type="domain" description="V-SNARE coiled-coil homology" evidence="12">
    <location>
        <begin position="239"/>
        <end position="299"/>
    </location>
</feature>
<keyword evidence="8" id="KW-0636">Prenylation</keyword>
<keyword evidence="9" id="KW-0175">Coiled coil</keyword>
<dbReference type="Gene3D" id="3.30.450.50">
    <property type="entry name" value="Longin domain"/>
    <property type="match status" value="1"/>
</dbReference>
<feature type="compositionally biased region" description="Low complexity" evidence="10">
    <location>
        <begin position="28"/>
        <end position="37"/>
    </location>
</feature>